<organism evidence="2 3">
    <name type="scientific">SAR86 cluster bacterium</name>
    <dbReference type="NCBI Taxonomy" id="2030880"/>
    <lineage>
        <taxon>Bacteria</taxon>
        <taxon>Pseudomonadati</taxon>
        <taxon>Pseudomonadota</taxon>
        <taxon>Gammaproteobacteria</taxon>
        <taxon>SAR86 cluster</taxon>
    </lineage>
</organism>
<name>A0A2A5CCR6_9GAMM</name>
<proteinExistence type="predicted"/>
<comment type="caution">
    <text evidence="2">The sequence shown here is derived from an EMBL/GenBank/DDBJ whole genome shotgun (WGS) entry which is preliminary data.</text>
</comment>
<reference evidence="3" key="1">
    <citation type="submission" date="2017-08" db="EMBL/GenBank/DDBJ databases">
        <title>A dynamic microbial community with high functional redundancy inhabits the cold, oxic subseafloor aquifer.</title>
        <authorList>
            <person name="Tully B.J."/>
            <person name="Wheat C.G."/>
            <person name="Glazer B.T."/>
            <person name="Huber J.A."/>
        </authorList>
    </citation>
    <scope>NUCLEOTIDE SEQUENCE [LARGE SCALE GENOMIC DNA]</scope>
</reference>
<feature type="signal peptide" evidence="1">
    <location>
        <begin position="1"/>
        <end position="24"/>
    </location>
</feature>
<evidence type="ECO:0000313" key="3">
    <source>
        <dbReference type="Proteomes" id="UP000228987"/>
    </source>
</evidence>
<protein>
    <submittedName>
        <fullName evidence="2">Uncharacterized protein</fullName>
    </submittedName>
</protein>
<accession>A0A2A5CCR6</accession>
<feature type="chain" id="PRO_5013331766" evidence="1">
    <location>
        <begin position="25"/>
        <end position="344"/>
    </location>
</feature>
<evidence type="ECO:0000313" key="2">
    <source>
        <dbReference type="EMBL" id="PCJ41553.1"/>
    </source>
</evidence>
<evidence type="ECO:0000256" key="1">
    <source>
        <dbReference type="SAM" id="SignalP"/>
    </source>
</evidence>
<gene>
    <name evidence="2" type="ORF">COA71_08325</name>
</gene>
<keyword evidence="1" id="KW-0732">Signal</keyword>
<sequence>MKNITYLKLLMTGSSLLLSGFAFSQRGGNIPELMPFPMAFETSREHYDYLLDHYNGGIIHDYMSIPKWDGLWSAGGDSGVRNNSLFLDEDGEIDENVLTPEYRAAWEYRLNLGDQAYNAGVDYDRLTTCEPAGLPRWFMEPYVREFINTPAYSLWHNDLGNDTRRIYINQEHINIDGTHFAAGDSIGFWAVDEELGDVLIVHTEDIYPADFFRGTPPTSNQAETVEIWYEWWDAENDAMKVAVNVFFYDDLMLQGPVNLVYTYQHRQDMEDAGLRIRYWECAQNNNTYLTFDEEGRPNTQYRLPGEPGYVDPRGVPTTRNPDLPAGLVGQEKNPVFDDAFDFAF</sequence>
<dbReference type="EMBL" id="NVWI01000005">
    <property type="protein sequence ID" value="PCJ41553.1"/>
    <property type="molecule type" value="Genomic_DNA"/>
</dbReference>
<dbReference type="Proteomes" id="UP000228987">
    <property type="component" value="Unassembled WGS sequence"/>
</dbReference>
<dbReference type="AlphaFoldDB" id="A0A2A5CCR6"/>